<dbReference type="EMBL" id="MAYW01000062">
    <property type="protein sequence ID" value="ODS32448.1"/>
    <property type="molecule type" value="Genomic_DNA"/>
</dbReference>
<organism evidence="2 3">
    <name type="scientific">Candidatus Scalindua rubra</name>
    <dbReference type="NCBI Taxonomy" id="1872076"/>
    <lineage>
        <taxon>Bacteria</taxon>
        <taxon>Pseudomonadati</taxon>
        <taxon>Planctomycetota</taxon>
        <taxon>Candidatus Brocadiia</taxon>
        <taxon>Candidatus Brocadiales</taxon>
        <taxon>Candidatus Scalinduaceae</taxon>
        <taxon>Candidatus Scalindua</taxon>
    </lineage>
</organism>
<dbReference type="AlphaFoldDB" id="A0A1E3XA04"/>
<dbReference type="NCBIfam" id="TIGR03790">
    <property type="entry name" value="TIGR03790 family protein"/>
    <property type="match status" value="1"/>
</dbReference>
<gene>
    <name evidence="2" type="ORF">SCARUB_02436</name>
</gene>
<evidence type="ECO:0000313" key="2">
    <source>
        <dbReference type="EMBL" id="ODS32448.1"/>
    </source>
</evidence>
<feature type="coiled-coil region" evidence="1">
    <location>
        <begin position="81"/>
        <end position="112"/>
    </location>
</feature>
<dbReference type="Proteomes" id="UP000094056">
    <property type="component" value="Unassembled WGS sequence"/>
</dbReference>
<name>A0A1E3XA04_9BACT</name>
<comment type="caution">
    <text evidence="2">The sequence shown here is derived from an EMBL/GenBank/DDBJ whole genome shotgun (WGS) entry which is preliminary data.</text>
</comment>
<evidence type="ECO:0000313" key="3">
    <source>
        <dbReference type="Proteomes" id="UP000094056"/>
    </source>
</evidence>
<sequence>MPESKDVAQYYSTKRDVPVSNLVGVDVPESENILRQDYETNMIPPIRSVVRKLKLSGHNPAILLVYGIPLRVKDTNRSKLYEQYEHLADNKVREYKRLVQQQGRQLEKLINKGQITTLTYEKQNIESISTKDIITSVNKTVLKASEYLKKYIPVAAERETYSKIVSLLFRMTGMAPIVNDVINQLSSMEDKERLIFLRYNNLLKFNAILNSQLAEIQFRGFTPEKTLEVSTIIRMVNGVIGELLFWEVQQKKKFGEMTSASVDSELTLVTAKNYQLSRWLLNPFLKECDNLPGTEFIRRNTIMVGRLDASSPDLAKRMVDDAMETEKTGLTGTFYIDARGMADVNAEDSYGRYDEYLRSLYNIVKSKSSLPVVLDNNPELFPEKSCPKAALYAGWYSLAKYVDSFEWGKGAVGFHIASSEASTLKEPDSKVWCKRMIEEGVAATLGPVNEPYLLSFPLPDVFFPLLMTGKLTLLETYFKSVPHISWRLIIIGDPLYTPFKNNPAIDLDSLE</sequence>
<proteinExistence type="predicted"/>
<reference evidence="2 3" key="1">
    <citation type="submission" date="2016-07" db="EMBL/GenBank/DDBJ databases">
        <title>Draft genome of Scalindua rubra, obtained from a brine-seawater interface in the Red Sea, sheds light on salt adaptation in anammox bacteria.</title>
        <authorList>
            <person name="Speth D.R."/>
            <person name="Lagkouvardos I."/>
            <person name="Wang Y."/>
            <person name="Qian P.-Y."/>
            <person name="Dutilh B.E."/>
            <person name="Jetten M.S."/>
        </authorList>
    </citation>
    <scope>NUCLEOTIDE SEQUENCE [LARGE SCALE GENOMIC DNA]</scope>
    <source>
        <strain evidence="2">BSI-1</strain>
    </source>
</reference>
<evidence type="ECO:0000256" key="1">
    <source>
        <dbReference type="SAM" id="Coils"/>
    </source>
</evidence>
<accession>A0A1E3XA04</accession>
<protein>
    <submittedName>
        <fullName evidence="2">Uncharacterized protein</fullName>
    </submittedName>
</protein>
<keyword evidence="1" id="KW-0175">Coiled coil</keyword>
<dbReference type="InterPro" id="IPR022265">
    <property type="entry name" value="CHP03790"/>
</dbReference>